<evidence type="ECO:0000313" key="2">
    <source>
        <dbReference type="Proteomes" id="UP000178870"/>
    </source>
</evidence>
<dbReference type="EMBL" id="MGGP01000022">
    <property type="protein sequence ID" value="OGM31647.1"/>
    <property type="molecule type" value="Genomic_DNA"/>
</dbReference>
<organism evidence="1 2">
    <name type="scientific">Candidatus Woesebacteria bacterium RIFCSPHIGHO2_01_FULL_44_21</name>
    <dbReference type="NCBI Taxonomy" id="1802503"/>
    <lineage>
        <taxon>Bacteria</taxon>
        <taxon>Candidatus Woeseibacteriota</taxon>
    </lineage>
</organism>
<sequence length="443" mass="47431">MALPYRRGDSLIGVIIALGIFVILSQAVITLAFSAYDLISYARARISARHIALESMEIIRNAPYDDVGTVGGIPTGIFIQDQSIQRNGQNYTIRTRVNYIDDPFDGEFPADTLPVDYKRVKVDVSWGGLASANFSEVSLVTDIAPRGTESAAGTGTLSILVFDALGQPVAQAQVQITATTVPPVNATYFTSDTGRVTLPGSPICNTCYQITVTKAGYSTDRTYSTTEVTNPTKPLITVLAAQLTEASFNIDRFARLDVTTLGEEPELAVLPNQIVRIRGQKTIGTDGLDDPVYKFDQEIVTDSAGKLVIEELEWDNYEISLPTDSTVEIAGINPISPISIDPAEDIALLISLATDDQGSLLTRFEDGTSGLVASVAATLKDGVGYEASESSGVTGAANFGQVFFDGLEDKAYTLIATASGFLEFTIDIPVSGDQNERLILTPE</sequence>
<comment type="caution">
    <text evidence="1">The sequence shown here is derived from an EMBL/GenBank/DDBJ whole genome shotgun (WGS) entry which is preliminary data.</text>
</comment>
<gene>
    <name evidence="1" type="ORF">A2803_04430</name>
</gene>
<dbReference type="AlphaFoldDB" id="A0A1F7YWJ9"/>
<protein>
    <recommendedName>
        <fullName evidence="3">Carboxypeptidase regulatory-like domain-containing protein</fullName>
    </recommendedName>
</protein>
<dbReference type="Proteomes" id="UP000178870">
    <property type="component" value="Unassembled WGS sequence"/>
</dbReference>
<accession>A0A1F7YWJ9</accession>
<name>A0A1F7YWJ9_9BACT</name>
<reference evidence="1 2" key="1">
    <citation type="journal article" date="2016" name="Nat. Commun.">
        <title>Thousands of microbial genomes shed light on interconnected biogeochemical processes in an aquifer system.</title>
        <authorList>
            <person name="Anantharaman K."/>
            <person name="Brown C.T."/>
            <person name="Hug L.A."/>
            <person name="Sharon I."/>
            <person name="Castelle C.J."/>
            <person name="Probst A.J."/>
            <person name="Thomas B.C."/>
            <person name="Singh A."/>
            <person name="Wilkins M.J."/>
            <person name="Karaoz U."/>
            <person name="Brodie E.L."/>
            <person name="Williams K.H."/>
            <person name="Hubbard S.S."/>
            <person name="Banfield J.F."/>
        </authorList>
    </citation>
    <scope>NUCLEOTIDE SEQUENCE [LARGE SCALE GENOMIC DNA]</scope>
</reference>
<evidence type="ECO:0008006" key="3">
    <source>
        <dbReference type="Google" id="ProtNLM"/>
    </source>
</evidence>
<evidence type="ECO:0000313" key="1">
    <source>
        <dbReference type="EMBL" id="OGM31647.1"/>
    </source>
</evidence>
<dbReference type="Gene3D" id="2.60.40.1120">
    <property type="entry name" value="Carboxypeptidase-like, regulatory domain"/>
    <property type="match status" value="1"/>
</dbReference>
<proteinExistence type="predicted"/>